<dbReference type="InterPro" id="IPR050266">
    <property type="entry name" value="AB_hydrolase_sf"/>
</dbReference>
<comment type="similarity">
    <text evidence="1">Belongs to the peptidase S33 family.</text>
</comment>
<dbReference type="Proteomes" id="UP001283341">
    <property type="component" value="Unassembled WGS sequence"/>
</dbReference>
<dbReference type="Pfam" id="PF00561">
    <property type="entry name" value="Abhydrolase_1"/>
    <property type="match status" value="1"/>
</dbReference>
<evidence type="ECO:0000313" key="5">
    <source>
        <dbReference type="Proteomes" id="UP001283341"/>
    </source>
</evidence>
<gene>
    <name evidence="4" type="ORF">B0H66DRAFT_540514</name>
</gene>
<evidence type="ECO:0000256" key="1">
    <source>
        <dbReference type="ARBA" id="ARBA00010088"/>
    </source>
</evidence>
<proteinExistence type="inferred from homology"/>
<evidence type="ECO:0000256" key="2">
    <source>
        <dbReference type="ARBA" id="ARBA00022801"/>
    </source>
</evidence>
<keyword evidence="2 4" id="KW-0378">Hydrolase</keyword>
<dbReference type="SUPFAM" id="SSF53474">
    <property type="entry name" value="alpha/beta-Hydrolases"/>
    <property type="match status" value="1"/>
</dbReference>
<dbReference type="Gene3D" id="3.40.50.1820">
    <property type="entry name" value="alpha/beta hydrolase"/>
    <property type="match status" value="1"/>
</dbReference>
<dbReference type="InterPro" id="IPR029058">
    <property type="entry name" value="AB_hydrolase_fold"/>
</dbReference>
<dbReference type="GO" id="GO:0008233">
    <property type="term" value="F:peptidase activity"/>
    <property type="evidence" value="ECO:0007669"/>
    <property type="project" value="InterPro"/>
</dbReference>
<dbReference type="InterPro" id="IPR000073">
    <property type="entry name" value="AB_hydrolase_1"/>
</dbReference>
<protein>
    <submittedName>
        <fullName evidence="4">Alpha/Beta hydrolase protein</fullName>
    </submittedName>
</protein>
<dbReference type="InterPro" id="IPR002410">
    <property type="entry name" value="Peptidase_S33"/>
</dbReference>
<reference evidence="4" key="1">
    <citation type="journal article" date="2023" name="Mol. Phylogenet. Evol.">
        <title>Genome-scale phylogeny and comparative genomics of the fungal order Sordariales.</title>
        <authorList>
            <person name="Hensen N."/>
            <person name="Bonometti L."/>
            <person name="Westerberg I."/>
            <person name="Brannstrom I.O."/>
            <person name="Guillou S."/>
            <person name="Cros-Aarteil S."/>
            <person name="Calhoun S."/>
            <person name="Haridas S."/>
            <person name="Kuo A."/>
            <person name="Mondo S."/>
            <person name="Pangilinan J."/>
            <person name="Riley R."/>
            <person name="LaButti K."/>
            <person name="Andreopoulos B."/>
            <person name="Lipzen A."/>
            <person name="Chen C."/>
            <person name="Yan M."/>
            <person name="Daum C."/>
            <person name="Ng V."/>
            <person name="Clum A."/>
            <person name="Steindorff A."/>
            <person name="Ohm R.A."/>
            <person name="Martin F."/>
            <person name="Silar P."/>
            <person name="Natvig D.O."/>
            <person name="Lalanne C."/>
            <person name="Gautier V."/>
            <person name="Ament-Velasquez S.L."/>
            <person name="Kruys A."/>
            <person name="Hutchinson M.I."/>
            <person name="Powell A.J."/>
            <person name="Barry K."/>
            <person name="Miller A.N."/>
            <person name="Grigoriev I.V."/>
            <person name="Debuchy R."/>
            <person name="Gladieux P."/>
            <person name="Hiltunen Thoren M."/>
            <person name="Johannesson H."/>
        </authorList>
    </citation>
    <scope>NUCLEOTIDE SEQUENCE</scope>
    <source>
        <strain evidence="4">CBS 118394</strain>
    </source>
</reference>
<dbReference type="PRINTS" id="PR00793">
    <property type="entry name" value="PROAMNOPTASE"/>
</dbReference>
<dbReference type="GO" id="GO:0006508">
    <property type="term" value="P:proteolysis"/>
    <property type="evidence" value="ECO:0007669"/>
    <property type="project" value="InterPro"/>
</dbReference>
<reference evidence="4" key="2">
    <citation type="submission" date="2023-06" db="EMBL/GenBank/DDBJ databases">
        <authorList>
            <consortium name="Lawrence Berkeley National Laboratory"/>
            <person name="Haridas S."/>
            <person name="Hensen N."/>
            <person name="Bonometti L."/>
            <person name="Westerberg I."/>
            <person name="Brannstrom I.O."/>
            <person name="Guillou S."/>
            <person name="Cros-Aarteil S."/>
            <person name="Calhoun S."/>
            <person name="Kuo A."/>
            <person name="Mondo S."/>
            <person name="Pangilinan J."/>
            <person name="Riley R."/>
            <person name="Labutti K."/>
            <person name="Andreopoulos B."/>
            <person name="Lipzen A."/>
            <person name="Chen C."/>
            <person name="Yanf M."/>
            <person name="Daum C."/>
            <person name="Ng V."/>
            <person name="Clum A."/>
            <person name="Steindorff A."/>
            <person name="Ohm R."/>
            <person name="Martin F."/>
            <person name="Silar P."/>
            <person name="Natvig D."/>
            <person name="Lalanne C."/>
            <person name="Gautier V."/>
            <person name="Ament-Velasquez S.L."/>
            <person name="Kruys A."/>
            <person name="Hutchinson M.I."/>
            <person name="Powell A.J."/>
            <person name="Barry K."/>
            <person name="Miller A.N."/>
            <person name="Grigoriev I.V."/>
            <person name="Debuchy R."/>
            <person name="Gladieux P."/>
            <person name="Thoren M.H."/>
            <person name="Johannesson H."/>
        </authorList>
    </citation>
    <scope>NUCLEOTIDE SEQUENCE</scope>
    <source>
        <strain evidence="4">CBS 118394</strain>
    </source>
</reference>
<comment type="caution">
    <text evidence="4">The sequence shown here is derived from an EMBL/GenBank/DDBJ whole genome shotgun (WGS) entry which is preliminary data.</text>
</comment>
<organism evidence="4 5">
    <name type="scientific">Apodospora peruviana</name>
    <dbReference type="NCBI Taxonomy" id="516989"/>
    <lineage>
        <taxon>Eukaryota</taxon>
        <taxon>Fungi</taxon>
        <taxon>Dikarya</taxon>
        <taxon>Ascomycota</taxon>
        <taxon>Pezizomycotina</taxon>
        <taxon>Sordariomycetes</taxon>
        <taxon>Sordariomycetidae</taxon>
        <taxon>Sordariales</taxon>
        <taxon>Lasiosphaeriaceae</taxon>
        <taxon>Apodospora</taxon>
    </lineage>
</organism>
<sequence length="230" mass="25306">MASLDTPITEGFAPYHVPNAGKPCQTWYKIVGSLESSPSPPLICLHGGPGSEHLAMVEPFTPLYDKLGIPLIFYDQIGGGNSTHLREKNGDTAFWSLDLFLDELRNLISYLGLDKSGKGFFVLGASWGGMMAGAYAGTRPEGLRKVINSSGPASMPLYVKGVRELIKHLPLDVQRTIEECEKKGDTTSDEYQAAGLVFMKKHFYRAGEFPQVIKDTLENLKKDPTVYMTM</sequence>
<keyword evidence="5" id="KW-1185">Reference proteome</keyword>
<accession>A0AAE0MFM6</accession>
<evidence type="ECO:0000259" key="3">
    <source>
        <dbReference type="Pfam" id="PF00561"/>
    </source>
</evidence>
<dbReference type="AlphaFoldDB" id="A0AAE0MFM6"/>
<evidence type="ECO:0000313" key="4">
    <source>
        <dbReference type="EMBL" id="KAK3329254.1"/>
    </source>
</evidence>
<dbReference type="EMBL" id="JAUEDM010000001">
    <property type="protein sequence ID" value="KAK3329254.1"/>
    <property type="molecule type" value="Genomic_DNA"/>
</dbReference>
<name>A0AAE0MFM6_9PEZI</name>
<feature type="domain" description="AB hydrolase-1" evidence="3">
    <location>
        <begin position="40"/>
        <end position="190"/>
    </location>
</feature>
<dbReference type="PANTHER" id="PTHR43798">
    <property type="entry name" value="MONOACYLGLYCEROL LIPASE"/>
    <property type="match status" value="1"/>
</dbReference>